<keyword evidence="7" id="KW-0804">Transcription</keyword>
<dbReference type="Gene3D" id="2.170.120.12">
    <property type="entry name" value="DNA-directed RNA polymerase, insert domain"/>
    <property type="match status" value="1"/>
</dbReference>
<evidence type="ECO:0000256" key="3">
    <source>
        <dbReference type="ARBA" id="ARBA00015972"/>
    </source>
</evidence>
<feature type="domain" description="DNA-directed RNA polymerase RpoA/D/Rpb3-type" evidence="12">
    <location>
        <begin position="19"/>
        <end position="227"/>
    </location>
</feature>
<dbReference type="CDD" id="cd06928">
    <property type="entry name" value="RNAP_alpha_NTD"/>
    <property type="match status" value="1"/>
</dbReference>
<dbReference type="Gene3D" id="3.30.1360.10">
    <property type="entry name" value="RNA polymerase, RBP11-like subunit"/>
    <property type="match status" value="1"/>
</dbReference>
<dbReference type="SUPFAM" id="SSF56553">
    <property type="entry name" value="Insert subdomain of RNA polymerase alpha subunit"/>
    <property type="match status" value="1"/>
</dbReference>
<name>A0A1G2BLA3_9BACT</name>
<dbReference type="InterPro" id="IPR011773">
    <property type="entry name" value="DNA-dir_RpoA"/>
</dbReference>
<evidence type="ECO:0000256" key="7">
    <source>
        <dbReference type="ARBA" id="ARBA00023163"/>
    </source>
</evidence>
<dbReference type="Pfam" id="PF01193">
    <property type="entry name" value="RNA_pol_L"/>
    <property type="match status" value="1"/>
</dbReference>
<dbReference type="NCBIfam" id="TIGR02027">
    <property type="entry name" value="rpoA"/>
    <property type="match status" value="1"/>
</dbReference>
<reference evidence="13 14" key="1">
    <citation type="journal article" date="2016" name="Nat. Commun.">
        <title>Thousands of microbial genomes shed light on interconnected biogeochemical processes in an aquifer system.</title>
        <authorList>
            <person name="Anantharaman K."/>
            <person name="Brown C.T."/>
            <person name="Hug L.A."/>
            <person name="Sharon I."/>
            <person name="Castelle C.J."/>
            <person name="Probst A.J."/>
            <person name="Thomas B.C."/>
            <person name="Singh A."/>
            <person name="Wilkins M.J."/>
            <person name="Karaoz U."/>
            <person name="Brodie E.L."/>
            <person name="Williams K.H."/>
            <person name="Hubbard S.S."/>
            <person name="Banfield J.F."/>
        </authorList>
    </citation>
    <scope>NUCLEOTIDE SEQUENCE [LARGE SCALE GENOMIC DNA]</scope>
</reference>
<evidence type="ECO:0000256" key="11">
    <source>
        <dbReference type="SAM" id="MobiDB-lite"/>
    </source>
</evidence>
<protein>
    <recommendedName>
        <fullName evidence="3">DNA-directed RNA polymerase subunit alpha</fullName>
        <ecNumber evidence="2">2.7.7.6</ecNumber>
    </recommendedName>
    <alternativeName>
        <fullName evidence="9">RNA polymerase subunit alpha</fullName>
    </alternativeName>
    <alternativeName>
        <fullName evidence="8">Transcriptase subunit alpha</fullName>
    </alternativeName>
</protein>
<keyword evidence="4 13" id="KW-0240">DNA-directed RNA polymerase</keyword>
<evidence type="ECO:0000256" key="9">
    <source>
        <dbReference type="ARBA" id="ARBA00033070"/>
    </source>
</evidence>
<keyword evidence="6" id="KW-0548">Nucleotidyltransferase</keyword>
<dbReference type="EMBL" id="MHKK01000022">
    <property type="protein sequence ID" value="OGY89872.1"/>
    <property type="molecule type" value="Genomic_DNA"/>
</dbReference>
<dbReference type="GO" id="GO:0003677">
    <property type="term" value="F:DNA binding"/>
    <property type="evidence" value="ECO:0007669"/>
    <property type="project" value="InterPro"/>
</dbReference>
<gene>
    <name evidence="13" type="ORF">A2677_03470</name>
</gene>
<evidence type="ECO:0000256" key="6">
    <source>
        <dbReference type="ARBA" id="ARBA00022695"/>
    </source>
</evidence>
<evidence type="ECO:0000256" key="5">
    <source>
        <dbReference type="ARBA" id="ARBA00022679"/>
    </source>
</evidence>
<dbReference type="GO" id="GO:0003899">
    <property type="term" value="F:DNA-directed RNA polymerase activity"/>
    <property type="evidence" value="ECO:0007669"/>
    <property type="project" value="UniProtKB-EC"/>
</dbReference>
<dbReference type="Proteomes" id="UP000177817">
    <property type="component" value="Unassembled WGS sequence"/>
</dbReference>
<dbReference type="InterPro" id="IPR036603">
    <property type="entry name" value="RBP11-like"/>
</dbReference>
<evidence type="ECO:0000313" key="13">
    <source>
        <dbReference type="EMBL" id="OGY89872.1"/>
    </source>
</evidence>
<evidence type="ECO:0000313" key="14">
    <source>
        <dbReference type="Proteomes" id="UP000177817"/>
    </source>
</evidence>
<comment type="catalytic activity">
    <reaction evidence="10">
        <text>RNA(n) + a ribonucleoside 5'-triphosphate = RNA(n+1) + diphosphate</text>
        <dbReference type="Rhea" id="RHEA:21248"/>
        <dbReference type="Rhea" id="RHEA-COMP:14527"/>
        <dbReference type="Rhea" id="RHEA-COMP:17342"/>
        <dbReference type="ChEBI" id="CHEBI:33019"/>
        <dbReference type="ChEBI" id="CHEBI:61557"/>
        <dbReference type="ChEBI" id="CHEBI:140395"/>
        <dbReference type="EC" id="2.7.7.6"/>
    </reaction>
</comment>
<proteinExistence type="inferred from homology"/>
<dbReference type="InterPro" id="IPR011262">
    <property type="entry name" value="DNA-dir_RNA_pol_insert"/>
</dbReference>
<comment type="caution">
    <text evidence="13">The sequence shown here is derived from an EMBL/GenBank/DDBJ whole genome shotgun (WGS) entry which is preliminary data.</text>
</comment>
<evidence type="ECO:0000256" key="1">
    <source>
        <dbReference type="ARBA" id="ARBA00007123"/>
    </source>
</evidence>
<dbReference type="InterPro" id="IPR036643">
    <property type="entry name" value="RNApol_insert_sf"/>
</dbReference>
<dbReference type="FunFam" id="2.170.120.12:FF:000001">
    <property type="entry name" value="DNA-directed RNA polymerase subunit alpha"/>
    <property type="match status" value="1"/>
</dbReference>
<evidence type="ECO:0000256" key="8">
    <source>
        <dbReference type="ARBA" id="ARBA00032524"/>
    </source>
</evidence>
<dbReference type="SUPFAM" id="SSF55257">
    <property type="entry name" value="RBP11-like subunits of RNA polymerase"/>
    <property type="match status" value="1"/>
</dbReference>
<evidence type="ECO:0000256" key="2">
    <source>
        <dbReference type="ARBA" id="ARBA00012418"/>
    </source>
</evidence>
<dbReference type="GO" id="GO:0005737">
    <property type="term" value="C:cytoplasm"/>
    <property type="evidence" value="ECO:0007669"/>
    <property type="project" value="UniProtKB-ARBA"/>
</dbReference>
<comment type="similarity">
    <text evidence="1">Belongs to the RNA polymerase alpha chain family.</text>
</comment>
<dbReference type="InterPro" id="IPR011263">
    <property type="entry name" value="DNA-dir_RNA_pol_RpoA/D/Rpb3"/>
</dbReference>
<dbReference type="AlphaFoldDB" id="A0A1G2BLA3"/>
<evidence type="ECO:0000259" key="12">
    <source>
        <dbReference type="SMART" id="SM00662"/>
    </source>
</evidence>
<dbReference type="GO" id="GO:0000428">
    <property type="term" value="C:DNA-directed RNA polymerase complex"/>
    <property type="evidence" value="ECO:0007669"/>
    <property type="project" value="UniProtKB-KW"/>
</dbReference>
<dbReference type="Pfam" id="PF01000">
    <property type="entry name" value="RNA_pol_A_bac"/>
    <property type="match status" value="1"/>
</dbReference>
<feature type="region of interest" description="Disordered" evidence="11">
    <location>
        <begin position="231"/>
        <end position="261"/>
    </location>
</feature>
<dbReference type="EC" id="2.7.7.6" evidence="2"/>
<organism evidence="13 14">
    <name type="scientific">Candidatus Komeilibacteria bacterium RIFCSPHIGHO2_01_FULL_52_14</name>
    <dbReference type="NCBI Taxonomy" id="1798549"/>
    <lineage>
        <taxon>Bacteria</taxon>
        <taxon>Candidatus Komeiliibacteriota</taxon>
    </lineage>
</organism>
<evidence type="ECO:0000256" key="4">
    <source>
        <dbReference type="ARBA" id="ARBA00022478"/>
    </source>
</evidence>
<dbReference type="GO" id="GO:0046983">
    <property type="term" value="F:protein dimerization activity"/>
    <property type="evidence" value="ECO:0007669"/>
    <property type="project" value="InterPro"/>
</dbReference>
<accession>A0A1G2BLA3</accession>
<keyword evidence="5" id="KW-0808">Transferase</keyword>
<dbReference type="GO" id="GO:0006351">
    <property type="term" value="P:DNA-templated transcription"/>
    <property type="evidence" value="ECO:0007669"/>
    <property type="project" value="InterPro"/>
</dbReference>
<dbReference type="SMART" id="SM00662">
    <property type="entry name" value="RPOLD"/>
    <property type="match status" value="1"/>
</dbReference>
<sequence length="261" mass="28210">MASISVPSNITYREIKANLTEVTIEPCYPGYGTTIGNGLRRVLLSSLAGSAVSAVKIEGIQHEYDTIENMKEDIVEIMMNLKKLRVVSHSDEPVVLELHAKGEKEVTAGDIKKNSDVDVVNKDLVIATLTDKKAELNMEITVKKGIGYEPIEERTVDKKEIGLMQIDSIFSPIQNVGFNIESVRVGQRTDYEKIVLTITTDGSMTAEAAVAAAVVILQDQFAAITTAEVNKESAKESKKKAKAAAAEAAEKAEEASEAAQA</sequence>
<evidence type="ECO:0000256" key="10">
    <source>
        <dbReference type="ARBA" id="ARBA00048552"/>
    </source>
</evidence>